<comment type="function">
    <text evidence="5">Transcription activator.</text>
</comment>
<feature type="domain" description="WRC" evidence="8">
    <location>
        <begin position="79"/>
        <end position="123"/>
    </location>
</feature>
<feature type="short sequence motif" description="Bipartite nuclear localization signal" evidence="4">
    <location>
        <begin position="84"/>
        <end position="94"/>
    </location>
</feature>
<evidence type="ECO:0000256" key="2">
    <source>
        <dbReference type="ARBA" id="ARBA00008122"/>
    </source>
</evidence>
<dbReference type="GO" id="GO:0005634">
    <property type="term" value="C:nucleus"/>
    <property type="evidence" value="ECO:0007669"/>
    <property type="project" value="UniProtKB-SubCell"/>
</dbReference>
<protein>
    <recommendedName>
        <fullName evidence="5">Growth-regulating factor</fullName>
    </recommendedName>
</protein>
<evidence type="ECO:0000259" key="7">
    <source>
        <dbReference type="PROSITE" id="PS51666"/>
    </source>
</evidence>
<dbReference type="GO" id="GO:0099402">
    <property type="term" value="P:plant organ development"/>
    <property type="evidence" value="ECO:0007669"/>
    <property type="project" value="UniProtKB-ARBA"/>
</dbReference>
<keyword evidence="3 4" id="KW-0539">Nucleus</keyword>
<comment type="subcellular location">
    <subcellularLocation>
        <location evidence="1 4 5">Nucleus</location>
    </subcellularLocation>
</comment>
<evidence type="ECO:0000256" key="5">
    <source>
        <dbReference type="RuleBase" id="RU367127"/>
    </source>
</evidence>
<accession>A0A6L2P350</accession>
<dbReference type="PANTHER" id="PTHR31602">
    <property type="entry name" value="GROWTH-REGULATING FACTOR 5"/>
    <property type="match status" value="1"/>
</dbReference>
<keyword evidence="5" id="KW-0010">Activator</keyword>
<evidence type="ECO:0000259" key="8">
    <source>
        <dbReference type="PROSITE" id="PS51667"/>
    </source>
</evidence>
<dbReference type="PANTHER" id="PTHR31602:SF46">
    <property type="entry name" value="GROWTH-REGULATING FACTOR 6"/>
    <property type="match status" value="1"/>
</dbReference>
<dbReference type="InterPro" id="IPR014977">
    <property type="entry name" value="WRC_dom"/>
</dbReference>
<dbReference type="AlphaFoldDB" id="A0A6L2P350"/>
<keyword evidence="5" id="KW-0805">Transcription regulation</keyword>
<dbReference type="InterPro" id="IPR031137">
    <property type="entry name" value="GRF"/>
</dbReference>
<dbReference type="Pfam" id="PF08879">
    <property type="entry name" value="WRC"/>
    <property type="match status" value="1"/>
</dbReference>
<comment type="domain">
    <text evidence="5">The QLQ domain and WRC domain may be involved in protein-protein interaction and DNA-binding, respectively.</text>
</comment>
<feature type="domain" description="QLQ" evidence="7">
    <location>
        <begin position="16"/>
        <end position="51"/>
    </location>
</feature>
<name>A0A6L2P350_TANCI</name>
<feature type="compositionally biased region" description="Low complexity" evidence="6">
    <location>
        <begin position="127"/>
        <end position="146"/>
    </location>
</feature>
<proteinExistence type="inferred from homology"/>
<gene>
    <name evidence="9" type="ORF">Tci_064896</name>
</gene>
<evidence type="ECO:0000256" key="1">
    <source>
        <dbReference type="ARBA" id="ARBA00004123"/>
    </source>
</evidence>
<evidence type="ECO:0000313" key="9">
    <source>
        <dbReference type="EMBL" id="GEU92918.1"/>
    </source>
</evidence>
<evidence type="ECO:0000256" key="6">
    <source>
        <dbReference type="SAM" id="MobiDB-lite"/>
    </source>
</evidence>
<dbReference type="PROSITE" id="PS51667">
    <property type="entry name" value="WRC"/>
    <property type="match status" value="1"/>
</dbReference>
<organism evidence="9">
    <name type="scientific">Tanacetum cinerariifolium</name>
    <name type="common">Dalmatian daisy</name>
    <name type="synonym">Chrysanthemum cinerariifolium</name>
    <dbReference type="NCBI Taxonomy" id="118510"/>
    <lineage>
        <taxon>Eukaryota</taxon>
        <taxon>Viridiplantae</taxon>
        <taxon>Streptophyta</taxon>
        <taxon>Embryophyta</taxon>
        <taxon>Tracheophyta</taxon>
        <taxon>Spermatophyta</taxon>
        <taxon>Magnoliopsida</taxon>
        <taxon>eudicotyledons</taxon>
        <taxon>Gunneridae</taxon>
        <taxon>Pentapetalae</taxon>
        <taxon>asterids</taxon>
        <taxon>campanulids</taxon>
        <taxon>Asterales</taxon>
        <taxon>Asteraceae</taxon>
        <taxon>Asteroideae</taxon>
        <taxon>Anthemideae</taxon>
        <taxon>Anthemidinae</taxon>
        <taxon>Tanacetum</taxon>
    </lineage>
</organism>
<comment type="caution">
    <text evidence="9">The sequence shown here is derived from an EMBL/GenBank/DDBJ whole genome shotgun (WGS) entry which is preliminary data.</text>
</comment>
<comment type="similarity">
    <text evidence="2 5">Belongs to the GRF family.</text>
</comment>
<reference evidence="9" key="1">
    <citation type="journal article" date="2019" name="Sci. Rep.">
        <title>Draft genome of Tanacetum cinerariifolium, the natural source of mosquito coil.</title>
        <authorList>
            <person name="Yamashiro T."/>
            <person name="Shiraishi A."/>
            <person name="Satake H."/>
            <person name="Nakayama K."/>
        </authorList>
    </citation>
    <scope>NUCLEOTIDE SEQUENCE</scope>
</reference>
<dbReference type="SMART" id="SM00951">
    <property type="entry name" value="QLQ"/>
    <property type="match status" value="1"/>
</dbReference>
<dbReference type="InterPro" id="IPR014978">
    <property type="entry name" value="Gln-Leu-Gln_QLQ"/>
</dbReference>
<dbReference type="Pfam" id="PF08880">
    <property type="entry name" value="QLQ"/>
    <property type="match status" value="1"/>
</dbReference>
<evidence type="ECO:0000256" key="3">
    <source>
        <dbReference type="ARBA" id="ARBA00023242"/>
    </source>
</evidence>
<dbReference type="PROSITE" id="PS51666">
    <property type="entry name" value="QLQ"/>
    <property type="match status" value="1"/>
</dbReference>
<dbReference type="GO" id="GO:0006355">
    <property type="term" value="P:regulation of DNA-templated transcription"/>
    <property type="evidence" value="ECO:0007669"/>
    <property type="project" value="InterPro"/>
</dbReference>
<dbReference type="GO" id="GO:0005524">
    <property type="term" value="F:ATP binding"/>
    <property type="evidence" value="ECO:0007669"/>
    <property type="project" value="UniProtKB-UniRule"/>
</dbReference>
<keyword evidence="5" id="KW-0804">Transcription</keyword>
<feature type="short sequence motif" description="Bipartite nuclear localization signal" evidence="4">
    <location>
        <begin position="112"/>
        <end position="119"/>
    </location>
</feature>
<dbReference type="GO" id="GO:0006351">
    <property type="term" value="P:DNA-templated transcription"/>
    <property type="evidence" value="ECO:0007669"/>
    <property type="project" value="UniProtKB-UniRule"/>
</dbReference>
<evidence type="ECO:0000256" key="4">
    <source>
        <dbReference type="PROSITE-ProRule" id="PRU01002"/>
    </source>
</evidence>
<feature type="compositionally biased region" description="Basic residues" evidence="6">
    <location>
        <begin position="109"/>
        <end position="118"/>
    </location>
</feature>
<feature type="region of interest" description="Disordered" evidence="6">
    <location>
        <begin position="106"/>
        <end position="146"/>
    </location>
</feature>
<sequence>MMSSSLRNNDNSSRFPFTLTQWQELEHQALVYKYMISGMPIPHDLLFAITRSLDPPKYVVHHPAIGWNLFQMGYGKKIDPEPGRCRRTDGKKWRCSKPVHPEGKYCERHMHRGRNRSRKPVELVNTNSSSSSSRQQQQQSNVVSSQDHCFLLESSPYSEKDYSYGMKEEVDEHPLASMCDSWRIEPLAMNNSASSLAKTKQRSFSEYHNDYSYLQLQKTPTKQQQRQDQGRRYDHLALKIERIDEPQKVMHHFFDESPRNDNEDHCKDEDYSTTQLSISIPSCAHDFFLTHNDK</sequence>
<dbReference type="EMBL" id="BKCJ010010739">
    <property type="protein sequence ID" value="GEU92918.1"/>
    <property type="molecule type" value="Genomic_DNA"/>
</dbReference>